<sequence length="112" mass="12161">MLTIIESPLFSRHWPDYWSEESGVGCLWHFLANNPDSGAVIPGSGGCRKVRWSLDGRGKSVAVRMIYTAQLPSGALVALLIHGKGATENIPAHILRSIAKELNHGPDCKRTA</sequence>
<keyword evidence="2" id="KW-1185">Reference proteome</keyword>
<dbReference type="PIRSF" id="PIRSF039032">
    <property type="entry name" value="HigB-2"/>
    <property type="match status" value="1"/>
</dbReference>
<organism evidence="1 2">
    <name type="scientific">Pseudomonas viridiflava ICMP 13104</name>
    <dbReference type="NCBI Taxonomy" id="1198305"/>
    <lineage>
        <taxon>Bacteria</taxon>
        <taxon>Pseudomonadati</taxon>
        <taxon>Pseudomonadota</taxon>
        <taxon>Gammaproteobacteria</taxon>
        <taxon>Pseudomonadales</taxon>
        <taxon>Pseudomonadaceae</taxon>
        <taxon>Pseudomonas</taxon>
    </lineage>
</organism>
<reference evidence="1 2" key="1">
    <citation type="submission" date="2015-09" db="EMBL/GenBank/DDBJ databases">
        <title>Genome sequence of ICMP 13104.</title>
        <authorList>
            <person name="Visnovsky S."/>
            <person name="Lu A."/>
            <person name="Panda P."/>
            <person name="Pitman A."/>
        </authorList>
    </citation>
    <scope>NUCLEOTIDE SEQUENCE [LARGE SCALE GENOMIC DNA]</scope>
    <source>
        <strain evidence="1 2">ICMP 13104</strain>
    </source>
</reference>
<gene>
    <name evidence="1" type="ORF">AO067_10400</name>
</gene>
<evidence type="ECO:0000313" key="1">
    <source>
        <dbReference type="EMBL" id="KTB55144.1"/>
    </source>
</evidence>
<dbReference type="Proteomes" id="UP000053048">
    <property type="component" value="Unassembled WGS sequence"/>
</dbReference>
<dbReference type="EMBL" id="LKEJ01000189">
    <property type="protein sequence ID" value="KTB55144.1"/>
    <property type="molecule type" value="Genomic_DNA"/>
</dbReference>
<accession>A0A0W0H2W1</accession>
<name>A0A0W0H2W1_PSEVI</name>
<dbReference type="InterPro" id="IPR009387">
    <property type="entry name" value="HigB-2"/>
</dbReference>
<dbReference type="AlphaFoldDB" id="A0A0W0H2W1"/>
<proteinExistence type="predicted"/>
<comment type="caution">
    <text evidence="1">The sequence shown here is derived from an EMBL/GenBank/DDBJ whole genome shotgun (WGS) entry which is preliminary data.</text>
</comment>
<evidence type="ECO:0000313" key="2">
    <source>
        <dbReference type="Proteomes" id="UP000053048"/>
    </source>
</evidence>
<protein>
    <submittedName>
        <fullName evidence="1">Transcriptional regulator</fullName>
    </submittedName>
</protein>